<organism evidence="1">
    <name type="scientific">Ralstonia solanacearum</name>
    <name type="common">Pseudomonas solanacearum</name>
    <dbReference type="NCBI Taxonomy" id="305"/>
    <lineage>
        <taxon>Bacteria</taxon>
        <taxon>Pseudomonadati</taxon>
        <taxon>Pseudomonadota</taxon>
        <taxon>Betaproteobacteria</taxon>
        <taxon>Burkholderiales</taxon>
        <taxon>Burkholderiaceae</taxon>
        <taxon>Ralstonia</taxon>
        <taxon>Ralstonia solanacearum species complex</taxon>
    </lineage>
</organism>
<proteinExistence type="predicted"/>
<dbReference type="AlphaFoldDB" id="A0A0S4V7M9"/>
<gene>
    <name evidence="1" type="ORF">RUN1985_v1_620002</name>
</gene>
<sequence length="45" mass="4955">MSYALAFPGPSRYSFHAPSPVEIVRDDAALNTYQLVSQCICQLPP</sequence>
<protein>
    <submittedName>
        <fullName evidence="1">Uncharacterized protein</fullName>
    </submittedName>
</protein>
<evidence type="ECO:0000313" key="1">
    <source>
        <dbReference type="EMBL" id="CUV30214.1"/>
    </source>
</evidence>
<accession>A0A0S4V7M9</accession>
<dbReference type="EMBL" id="LN899824">
    <property type="protein sequence ID" value="CUV30214.1"/>
    <property type="molecule type" value="Genomic_DNA"/>
</dbReference>
<name>A0A0S4V7M9_RALSL</name>
<reference evidence="1" key="1">
    <citation type="submission" date="2015-10" db="EMBL/GenBank/DDBJ databases">
        <authorList>
            <person name="Gilbert D.G."/>
        </authorList>
    </citation>
    <scope>NUCLEOTIDE SEQUENCE</scope>
    <source>
        <strain evidence="1">Phyl III-seqv23</strain>
    </source>
</reference>